<evidence type="ECO:0000313" key="3">
    <source>
        <dbReference type="Proteomes" id="UP001597100"/>
    </source>
</evidence>
<dbReference type="SFLD" id="SFLDG01212">
    <property type="entry name" value="Phytoene_synthase_like"/>
    <property type="match status" value="1"/>
</dbReference>
<dbReference type="CDD" id="cd00683">
    <property type="entry name" value="Trans_IPPS_HH"/>
    <property type="match status" value="1"/>
</dbReference>
<dbReference type="Gene3D" id="1.10.600.10">
    <property type="entry name" value="Farnesyl Diphosphate Synthase"/>
    <property type="match status" value="1"/>
</dbReference>
<comment type="caution">
    <text evidence="2">The sequence shown here is derived from an EMBL/GenBank/DDBJ whole genome shotgun (WGS) entry which is preliminary data.</text>
</comment>
<accession>A0ABW3IC44</accession>
<protein>
    <submittedName>
        <fullName evidence="2">Phytoene/squalene synthase family protein</fullName>
    </submittedName>
</protein>
<dbReference type="InterPro" id="IPR019845">
    <property type="entry name" value="Squalene/phytoene_synthase_CS"/>
</dbReference>
<sequence>MKSLFDDLSVEVSRMTTRSYSTSFSLGIYFLHDRLRDPVYAVYGFVRVADEIVDSFEGYDQAYLLDKFKKDTYEAIDQKISANPVLNSFQKVVHDYKIDMELIETFLESMEMDLQKVDYNSEKYEKYILGSAEVVGLMCLHIFTEGDIEMFNKLKPYAMKLGSAFQKVNFLRDLKDDYHVLGRTYFPGVDMANFSSAAKKEIEKEIEEEFKIALKGIKMLPPAAKGGVYLAYVYYQSLFKKIKRLPAQRVLSGRIRINNGRKFGLMINSLVECKMKLV</sequence>
<dbReference type="SFLD" id="SFLDS00005">
    <property type="entry name" value="Isoprenoid_Synthase_Type_I"/>
    <property type="match status" value="1"/>
</dbReference>
<dbReference type="RefSeq" id="WP_380736181.1">
    <property type="nucleotide sequence ID" value="NZ_JBHTJP010000002.1"/>
</dbReference>
<dbReference type="InterPro" id="IPR033904">
    <property type="entry name" value="Trans_IPPS_HH"/>
</dbReference>
<dbReference type="InterPro" id="IPR044843">
    <property type="entry name" value="Trans_IPPS_bact-type"/>
</dbReference>
<dbReference type="SFLD" id="SFLDG01018">
    <property type="entry name" value="Squalene/Phytoene_Synthase_Lik"/>
    <property type="match status" value="1"/>
</dbReference>
<reference evidence="3" key="1">
    <citation type="journal article" date="2019" name="Int. J. Syst. Evol. Microbiol.">
        <title>The Global Catalogue of Microorganisms (GCM) 10K type strain sequencing project: providing services to taxonomists for standard genome sequencing and annotation.</title>
        <authorList>
            <consortium name="The Broad Institute Genomics Platform"/>
            <consortium name="The Broad Institute Genome Sequencing Center for Infectious Disease"/>
            <person name="Wu L."/>
            <person name="Ma J."/>
        </authorList>
    </citation>
    <scope>NUCLEOTIDE SEQUENCE [LARGE SCALE GENOMIC DNA]</scope>
    <source>
        <strain evidence="3">CCUG 60898</strain>
    </source>
</reference>
<proteinExistence type="predicted"/>
<dbReference type="InterPro" id="IPR008949">
    <property type="entry name" value="Isoprenoid_synthase_dom_sf"/>
</dbReference>
<evidence type="ECO:0000313" key="2">
    <source>
        <dbReference type="EMBL" id="MFD0975167.1"/>
    </source>
</evidence>
<dbReference type="EMBL" id="JBHTJP010000002">
    <property type="protein sequence ID" value="MFD0975167.1"/>
    <property type="molecule type" value="Genomic_DNA"/>
</dbReference>
<evidence type="ECO:0000256" key="1">
    <source>
        <dbReference type="ARBA" id="ARBA00022679"/>
    </source>
</evidence>
<gene>
    <name evidence="2" type="ORF">ACFQ1G_00045</name>
</gene>
<keyword evidence="3" id="KW-1185">Reference proteome</keyword>
<dbReference type="Pfam" id="PF00494">
    <property type="entry name" value="SQS_PSY"/>
    <property type="match status" value="1"/>
</dbReference>
<dbReference type="PROSITE" id="PS01045">
    <property type="entry name" value="SQUALEN_PHYTOEN_SYN_2"/>
    <property type="match status" value="1"/>
</dbReference>
<organism evidence="2 3">
    <name type="scientific">Salinimicrobium gaetbulicola</name>
    <dbReference type="NCBI Taxonomy" id="999702"/>
    <lineage>
        <taxon>Bacteria</taxon>
        <taxon>Pseudomonadati</taxon>
        <taxon>Bacteroidota</taxon>
        <taxon>Flavobacteriia</taxon>
        <taxon>Flavobacteriales</taxon>
        <taxon>Flavobacteriaceae</taxon>
        <taxon>Salinimicrobium</taxon>
    </lineage>
</organism>
<dbReference type="SUPFAM" id="SSF48576">
    <property type="entry name" value="Terpenoid synthases"/>
    <property type="match status" value="1"/>
</dbReference>
<dbReference type="PANTHER" id="PTHR31480">
    <property type="entry name" value="BIFUNCTIONAL LYCOPENE CYCLASE/PHYTOENE SYNTHASE"/>
    <property type="match status" value="1"/>
</dbReference>
<dbReference type="InterPro" id="IPR002060">
    <property type="entry name" value="Squ/phyt_synthse"/>
</dbReference>
<dbReference type="Proteomes" id="UP001597100">
    <property type="component" value="Unassembled WGS sequence"/>
</dbReference>
<keyword evidence="1" id="KW-0808">Transferase</keyword>
<name>A0ABW3IC44_9FLAO</name>